<dbReference type="PANTHER" id="PTHR33531">
    <property type="entry name" value="RUBRERYTHRIN SUBFAMILY"/>
    <property type="match status" value="1"/>
</dbReference>
<evidence type="ECO:0000313" key="2">
    <source>
        <dbReference type="EMBL" id="QFU14800.1"/>
    </source>
</evidence>
<accession>A0A5P9JTK4</accession>
<dbReference type="Proteomes" id="UP000325614">
    <property type="component" value="Chromosome"/>
</dbReference>
<keyword evidence="3" id="KW-1185">Reference proteome</keyword>
<dbReference type="GO" id="GO:0046872">
    <property type="term" value="F:metal ion binding"/>
    <property type="evidence" value="ECO:0007669"/>
    <property type="project" value="InterPro"/>
</dbReference>
<evidence type="ECO:0000259" key="1">
    <source>
        <dbReference type="Pfam" id="PF02915"/>
    </source>
</evidence>
<protein>
    <submittedName>
        <fullName evidence="2">Rubrerythrin family protein</fullName>
    </submittedName>
</protein>
<dbReference type="EMBL" id="CP045423">
    <property type="protein sequence ID" value="QFU14800.1"/>
    <property type="molecule type" value="Genomic_DNA"/>
</dbReference>
<dbReference type="InterPro" id="IPR009078">
    <property type="entry name" value="Ferritin-like_SF"/>
</dbReference>
<sequence>MPLLKAEPAGSVKTLDELFALAAAMEEEAAIRYAEIADRMRQEGNAALAEVFARLSEEERGHLASVEGWSQRARGQAPDPARIRWQRPETFDDEGMATADPRLLSAYRALSVAVRNEERAFAFWSYVAAHAASPEVRRAAEAMAHEELGHVALLRRERRRAFHAERDRAGSDARHEAGDLAGLERRLAALLAPLAARAPSPERERLEAFAQEATRNAEALERAPIAVGSAPVVPLPDDPTALAELLVDRYLEAGDTLRDEEALGRAQDLAGRAIARLAWLRSDLGSLHGA</sequence>
<reference evidence="2 3" key="1">
    <citation type="submission" date="2019-10" db="EMBL/GenBank/DDBJ databases">
        <title>Isolation, Identification of Microvirga thermotolerans HR1, a novel thermophilic bacterium and Comparative Genomics of the genus Microvirga.</title>
        <authorList>
            <person name="Li J."/>
            <person name="Zhang W."/>
            <person name="Lin M."/>
            <person name="Wang J."/>
        </authorList>
    </citation>
    <scope>NUCLEOTIDE SEQUENCE [LARGE SCALE GENOMIC DNA]</scope>
    <source>
        <strain evidence="2 3">HR1</strain>
    </source>
</reference>
<proteinExistence type="predicted"/>
<gene>
    <name evidence="2" type="ORF">GDR74_00440</name>
</gene>
<dbReference type="Pfam" id="PF02915">
    <property type="entry name" value="Rubrerythrin"/>
    <property type="match status" value="1"/>
</dbReference>
<dbReference type="Gene3D" id="1.20.1260.10">
    <property type="match status" value="1"/>
</dbReference>
<name>A0A5P9JTK4_9HYPH</name>
<dbReference type="GO" id="GO:0016491">
    <property type="term" value="F:oxidoreductase activity"/>
    <property type="evidence" value="ECO:0007669"/>
    <property type="project" value="InterPro"/>
</dbReference>
<dbReference type="KEGG" id="mico:GDR74_00440"/>
<feature type="domain" description="Rubrerythrin diiron-binding" evidence="1">
    <location>
        <begin position="18"/>
        <end position="72"/>
    </location>
</feature>
<dbReference type="AlphaFoldDB" id="A0A5P9JTK4"/>
<dbReference type="SUPFAM" id="SSF47240">
    <property type="entry name" value="Ferritin-like"/>
    <property type="match status" value="1"/>
</dbReference>
<evidence type="ECO:0000313" key="3">
    <source>
        <dbReference type="Proteomes" id="UP000325614"/>
    </source>
</evidence>
<dbReference type="RefSeq" id="WP_152584450.1">
    <property type="nucleotide sequence ID" value="NZ_CP045423.1"/>
</dbReference>
<dbReference type="InterPro" id="IPR012347">
    <property type="entry name" value="Ferritin-like"/>
</dbReference>
<dbReference type="InterPro" id="IPR003251">
    <property type="entry name" value="Rr_diiron-bd_dom"/>
</dbReference>
<dbReference type="PANTHER" id="PTHR33531:SF7">
    <property type="entry name" value="HYPOTHETICAL MEMBRANE PROTEIN, CONSERVED"/>
    <property type="match status" value="1"/>
</dbReference>
<dbReference type="CDD" id="cd01045">
    <property type="entry name" value="Ferritin_like_AB"/>
    <property type="match status" value="1"/>
</dbReference>
<organism evidence="2 3">
    <name type="scientific">Microvirga thermotolerans</name>
    <dbReference type="NCBI Taxonomy" id="2651334"/>
    <lineage>
        <taxon>Bacteria</taxon>
        <taxon>Pseudomonadati</taxon>
        <taxon>Pseudomonadota</taxon>
        <taxon>Alphaproteobacteria</taxon>
        <taxon>Hyphomicrobiales</taxon>
        <taxon>Methylobacteriaceae</taxon>
        <taxon>Microvirga</taxon>
    </lineage>
</organism>